<dbReference type="GO" id="GO:0016757">
    <property type="term" value="F:glycosyltransferase activity"/>
    <property type="evidence" value="ECO:0007669"/>
    <property type="project" value="InterPro"/>
</dbReference>
<protein>
    <recommendedName>
        <fullName evidence="5">Glycosyltransferase subfamily 4-like N-terminal domain-containing protein</fullName>
    </recommendedName>
</protein>
<comment type="caution">
    <text evidence="3">The sequence shown here is derived from an EMBL/GenBank/DDBJ whole genome shotgun (WGS) entry which is preliminary data.</text>
</comment>
<dbReference type="Pfam" id="PF00534">
    <property type="entry name" value="Glycos_transf_1"/>
    <property type="match status" value="1"/>
</dbReference>
<evidence type="ECO:0000259" key="1">
    <source>
        <dbReference type="Pfam" id="PF00534"/>
    </source>
</evidence>
<dbReference type="CDD" id="cd03808">
    <property type="entry name" value="GT4_CapM-like"/>
    <property type="match status" value="1"/>
</dbReference>
<dbReference type="PANTHER" id="PTHR12526">
    <property type="entry name" value="GLYCOSYLTRANSFERASE"/>
    <property type="match status" value="1"/>
</dbReference>
<reference evidence="3 4" key="1">
    <citation type="submission" date="2013-02" db="EMBL/GenBank/DDBJ databases">
        <title>The Genome Sequence of Acinetobacter schindleri NIPH 900.</title>
        <authorList>
            <consortium name="The Broad Institute Genome Sequencing Platform"/>
            <consortium name="The Broad Institute Genome Sequencing Center for Infectious Disease"/>
            <person name="Cerqueira G."/>
            <person name="Feldgarden M."/>
            <person name="Courvalin P."/>
            <person name="Perichon B."/>
            <person name="Grillot-Courvalin C."/>
            <person name="Clermont D."/>
            <person name="Rocha E."/>
            <person name="Yoon E.-J."/>
            <person name="Nemec A."/>
            <person name="Walker B."/>
            <person name="Young S.K."/>
            <person name="Zeng Q."/>
            <person name="Gargeya S."/>
            <person name="Fitzgerald M."/>
            <person name="Haas B."/>
            <person name="Abouelleil A."/>
            <person name="Alvarado L."/>
            <person name="Arachchi H.M."/>
            <person name="Berlin A.M."/>
            <person name="Chapman S.B."/>
            <person name="Dewar J."/>
            <person name="Goldberg J."/>
            <person name="Griggs A."/>
            <person name="Gujja S."/>
            <person name="Hansen M."/>
            <person name="Howarth C."/>
            <person name="Imamovic A."/>
            <person name="Larimer J."/>
            <person name="McCowan C."/>
            <person name="Murphy C."/>
            <person name="Neiman D."/>
            <person name="Pearson M."/>
            <person name="Priest M."/>
            <person name="Roberts A."/>
            <person name="Saif S."/>
            <person name="Shea T."/>
            <person name="Sisk P."/>
            <person name="Sykes S."/>
            <person name="Wortman J."/>
            <person name="Nusbaum C."/>
            <person name="Birren B."/>
        </authorList>
    </citation>
    <scope>NUCLEOTIDE SEQUENCE [LARGE SCALE GENOMIC DNA]</scope>
    <source>
        <strain evidence="3 4">NIPH 900</strain>
    </source>
</reference>
<dbReference type="PATRIC" id="fig|1217675.3.peg.1315"/>
<dbReference type="Pfam" id="PF13439">
    <property type="entry name" value="Glyco_transf_4"/>
    <property type="match status" value="1"/>
</dbReference>
<dbReference type="InterPro" id="IPR028098">
    <property type="entry name" value="Glyco_trans_4-like_N"/>
</dbReference>
<dbReference type="SUPFAM" id="SSF53756">
    <property type="entry name" value="UDP-Glycosyltransferase/glycogen phosphorylase"/>
    <property type="match status" value="1"/>
</dbReference>
<dbReference type="AlphaFoldDB" id="N8WMZ1"/>
<dbReference type="PANTHER" id="PTHR12526:SF630">
    <property type="entry name" value="GLYCOSYLTRANSFERASE"/>
    <property type="match status" value="1"/>
</dbReference>
<evidence type="ECO:0000313" key="3">
    <source>
        <dbReference type="EMBL" id="ENV13457.1"/>
    </source>
</evidence>
<evidence type="ECO:0000259" key="2">
    <source>
        <dbReference type="Pfam" id="PF13439"/>
    </source>
</evidence>
<organism evidence="3 4">
    <name type="scientific">Acinetobacter schindleri NIPH 900</name>
    <dbReference type="NCBI Taxonomy" id="1217675"/>
    <lineage>
        <taxon>Bacteria</taxon>
        <taxon>Pseudomonadati</taxon>
        <taxon>Pseudomonadota</taxon>
        <taxon>Gammaproteobacteria</taxon>
        <taxon>Moraxellales</taxon>
        <taxon>Moraxellaceae</taxon>
        <taxon>Acinetobacter</taxon>
    </lineage>
</organism>
<evidence type="ECO:0000313" key="4">
    <source>
        <dbReference type="Proteomes" id="UP000018438"/>
    </source>
</evidence>
<gene>
    <name evidence="3" type="ORF">F965_01358</name>
</gene>
<dbReference type="Proteomes" id="UP000018438">
    <property type="component" value="Unassembled WGS sequence"/>
</dbReference>
<accession>N8WMZ1</accession>
<proteinExistence type="predicted"/>
<feature type="domain" description="Glycosyltransferase subfamily 4-like N-terminal" evidence="2">
    <location>
        <begin position="14"/>
        <end position="177"/>
    </location>
</feature>
<sequence>MKIVYIITRSDVLGGASVHLLDLAKGMISQGHEVHILVGGTGAFTEELEKNDISFSPLNHLKREISLIHDALGFWEIKKHLKKLKPDIVHCHSSKAGLLGRLAAKSLGLPVVFTAHGWAFTEGISPRKQKIYAQIEKFLIKFSDHIITVSEFDRIYGFNFGVGSLDIVTTVHNGIPIQDLQIEKVRQFDQPCKIIMVARFDDQKDQMTLIQALGLLKNKNWVMEFIGSGPTVERCKQEANKLGLGDKIKFLGQQRNVKDFLNNSDIFVLSTNYEGFPLTILEAMRAKLPVIATNVGGNNESVIDKETGFLTKKNDAQDLSRALSTLIDDRNLAIEMGERGYERFITEFTHDLMLKKTLKIYTEVVTRK</sequence>
<keyword evidence="4" id="KW-1185">Reference proteome</keyword>
<dbReference type="HOGENOM" id="CLU_009583_0_3_6"/>
<dbReference type="InterPro" id="IPR001296">
    <property type="entry name" value="Glyco_trans_1"/>
</dbReference>
<dbReference type="Gene3D" id="3.40.50.2000">
    <property type="entry name" value="Glycogen Phosphorylase B"/>
    <property type="match status" value="2"/>
</dbReference>
<feature type="domain" description="Glycosyl transferase family 1" evidence="1">
    <location>
        <begin position="181"/>
        <end position="343"/>
    </location>
</feature>
<name>N8WMZ1_9GAMM</name>
<dbReference type="GO" id="GO:1901135">
    <property type="term" value="P:carbohydrate derivative metabolic process"/>
    <property type="evidence" value="ECO:0007669"/>
    <property type="project" value="UniProtKB-ARBA"/>
</dbReference>
<dbReference type="RefSeq" id="WP_004814159.1">
    <property type="nucleotide sequence ID" value="NZ_KB849451.1"/>
</dbReference>
<dbReference type="EMBL" id="APPI01000014">
    <property type="protein sequence ID" value="ENV13457.1"/>
    <property type="molecule type" value="Genomic_DNA"/>
</dbReference>
<evidence type="ECO:0008006" key="5">
    <source>
        <dbReference type="Google" id="ProtNLM"/>
    </source>
</evidence>